<proteinExistence type="predicted"/>
<keyword evidence="2" id="KW-1185">Reference proteome</keyword>
<comment type="caution">
    <text evidence="1">The sequence shown here is derived from an EMBL/GenBank/DDBJ whole genome shotgun (WGS) entry which is preliminary data.</text>
</comment>
<dbReference type="Proteomes" id="UP001434883">
    <property type="component" value="Unassembled WGS sequence"/>
</dbReference>
<reference evidence="1 2" key="1">
    <citation type="submission" date="2021-06" db="EMBL/GenBank/DDBJ databases">
        <authorList>
            <person name="Palmer J.M."/>
        </authorList>
    </citation>
    <scope>NUCLEOTIDE SEQUENCE [LARGE SCALE GENOMIC DNA]</scope>
    <source>
        <strain evidence="1 2">XC_2019</strain>
        <tissue evidence="1">Muscle</tissue>
    </source>
</reference>
<organism evidence="1 2">
    <name type="scientific">Xenoophorus captivus</name>
    <dbReference type="NCBI Taxonomy" id="1517983"/>
    <lineage>
        <taxon>Eukaryota</taxon>
        <taxon>Metazoa</taxon>
        <taxon>Chordata</taxon>
        <taxon>Craniata</taxon>
        <taxon>Vertebrata</taxon>
        <taxon>Euteleostomi</taxon>
        <taxon>Actinopterygii</taxon>
        <taxon>Neopterygii</taxon>
        <taxon>Teleostei</taxon>
        <taxon>Neoteleostei</taxon>
        <taxon>Acanthomorphata</taxon>
        <taxon>Ovalentaria</taxon>
        <taxon>Atherinomorphae</taxon>
        <taxon>Cyprinodontiformes</taxon>
        <taxon>Goodeidae</taxon>
        <taxon>Xenoophorus</taxon>
    </lineage>
</organism>
<dbReference type="EMBL" id="JAHRIN010067240">
    <property type="protein sequence ID" value="MEQ2214136.1"/>
    <property type="molecule type" value="Genomic_DNA"/>
</dbReference>
<accession>A0ABV0S1Z7</accession>
<evidence type="ECO:0000313" key="1">
    <source>
        <dbReference type="EMBL" id="MEQ2214136.1"/>
    </source>
</evidence>
<name>A0ABV0S1Z7_9TELE</name>
<evidence type="ECO:0000313" key="2">
    <source>
        <dbReference type="Proteomes" id="UP001434883"/>
    </source>
</evidence>
<gene>
    <name evidence="1" type="ORF">XENOCAPTIV_009144</name>
</gene>
<sequence>MHLFRVDSCFVQPSERGGMLLGYRKPFALSPSVTNINTFNLIIRFPIDLCHLLDYRFPSSFREGRAPEGGSVVKRVKECLRHSYGCGWDYIFYFSLLKEAQHDEYRELLPFNINWLPCKLKLYTINCDRRVHV</sequence>
<protein>
    <submittedName>
        <fullName evidence="1">Uncharacterized protein</fullName>
    </submittedName>
</protein>